<feature type="compositionally biased region" description="Low complexity" evidence="1">
    <location>
        <begin position="1"/>
        <end position="21"/>
    </location>
</feature>
<proteinExistence type="predicted"/>
<dbReference type="AlphaFoldDB" id="A0A1I8FFB6"/>
<keyword evidence="2" id="KW-1185">Reference proteome</keyword>
<protein>
    <submittedName>
        <fullName evidence="3">RPAP1_C domain-containing protein</fullName>
    </submittedName>
</protein>
<dbReference type="WBParaSite" id="maker-unitig_31663-snap-gene-0.3-mRNA-1">
    <property type="protein sequence ID" value="maker-unitig_31663-snap-gene-0.3-mRNA-1"/>
    <property type="gene ID" value="maker-unitig_31663-snap-gene-0.3"/>
</dbReference>
<sequence>TPASSSSSSQQHQQQQQHQHQVTSAPINSRIGSPQHPSRNPLSELARLRNQLAQASVDENRGSFWTTGRKRAPEAEAPTETEPGTYRVDVFDIGPRPPQAGGRQAQTLTASSGGAAAAAQLLLAKRRATVANFDDIGGLAPSDLGLGSIGGGGYGGETFESMQLDSESGFCRQSTSRCRLADSSKLEARAEAAAAAVPSAQLSVWDVDRIDRAKRGRLKRLQRLQADACP</sequence>
<accession>A0A1I8FFB6</accession>
<evidence type="ECO:0000313" key="3">
    <source>
        <dbReference type="WBParaSite" id="maker-unitig_31663-snap-gene-0.3-mRNA-1"/>
    </source>
</evidence>
<reference evidence="3" key="1">
    <citation type="submission" date="2016-11" db="UniProtKB">
        <authorList>
            <consortium name="WormBaseParasite"/>
        </authorList>
    </citation>
    <scope>IDENTIFICATION</scope>
</reference>
<feature type="compositionally biased region" description="Polar residues" evidence="1">
    <location>
        <begin position="22"/>
        <end position="41"/>
    </location>
</feature>
<evidence type="ECO:0000256" key="1">
    <source>
        <dbReference type="SAM" id="MobiDB-lite"/>
    </source>
</evidence>
<name>A0A1I8FFB6_9PLAT</name>
<dbReference type="Proteomes" id="UP000095280">
    <property type="component" value="Unplaced"/>
</dbReference>
<organism evidence="2 3">
    <name type="scientific">Macrostomum lignano</name>
    <dbReference type="NCBI Taxonomy" id="282301"/>
    <lineage>
        <taxon>Eukaryota</taxon>
        <taxon>Metazoa</taxon>
        <taxon>Spiralia</taxon>
        <taxon>Lophotrochozoa</taxon>
        <taxon>Platyhelminthes</taxon>
        <taxon>Rhabditophora</taxon>
        <taxon>Macrostomorpha</taxon>
        <taxon>Macrostomida</taxon>
        <taxon>Macrostomidae</taxon>
        <taxon>Macrostomum</taxon>
    </lineage>
</organism>
<feature type="region of interest" description="Disordered" evidence="1">
    <location>
        <begin position="1"/>
        <end position="83"/>
    </location>
</feature>
<evidence type="ECO:0000313" key="2">
    <source>
        <dbReference type="Proteomes" id="UP000095280"/>
    </source>
</evidence>